<comment type="caution">
    <text evidence="2">The sequence shown here is derived from an EMBL/GenBank/DDBJ whole genome shotgun (WGS) entry which is preliminary data.</text>
</comment>
<gene>
    <name evidence="2" type="ORF">CALK_2334</name>
</gene>
<dbReference type="Gene3D" id="3.40.50.720">
    <property type="entry name" value="NAD(P)-binding Rossmann-like Domain"/>
    <property type="match status" value="1"/>
</dbReference>
<dbReference type="PANTHER" id="PTHR43245">
    <property type="entry name" value="BIFUNCTIONAL POLYMYXIN RESISTANCE PROTEIN ARNA"/>
    <property type="match status" value="1"/>
</dbReference>
<dbReference type="Pfam" id="PF01370">
    <property type="entry name" value="Epimerase"/>
    <property type="match status" value="1"/>
</dbReference>
<keyword evidence="3" id="KW-1185">Reference proteome</keyword>
<dbReference type="STRING" id="1313304.CALK_2334"/>
<protein>
    <submittedName>
        <fullName evidence="2">Nucleoside-diphosphate-sugar epimerase</fullName>
    </submittedName>
</protein>
<evidence type="ECO:0000313" key="2">
    <source>
        <dbReference type="EMBL" id="ERP30809.1"/>
    </source>
</evidence>
<dbReference type="InterPro" id="IPR036291">
    <property type="entry name" value="NAD(P)-bd_dom_sf"/>
</dbReference>
<accession>U7D2R8</accession>
<dbReference type="RefSeq" id="WP_022637691.1">
    <property type="nucleotide sequence ID" value="NZ_ASJR01000031.1"/>
</dbReference>
<dbReference type="SUPFAM" id="SSF51735">
    <property type="entry name" value="NAD(P)-binding Rossmann-fold domains"/>
    <property type="match status" value="1"/>
</dbReference>
<dbReference type="EMBL" id="ASJR01000031">
    <property type="protein sequence ID" value="ERP30809.1"/>
    <property type="molecule type" value="Genomic_DNA"/>
</dbReference>
<dbReference type="InterPro" id="IPR001509">
    <property type="entry name" value="Epimerase_deHydtase"/>
</dbReference>
<dbReference type="InterPro" id="IPR050177">
    <property type="entry name" value="Lipid_A_modif_metabolic_enz"/>
</dbReference>
<proteinExistence type="predicted"/>
<dbReference type="Proteomes" id="UP000017148">
    <property type="component" value="Unassembled WGS sequence"/>
</dbReference>
<name>U7D2R8_9BACT</name>
<dbReference type="eggNOG" id="COG0451">
    <property type="taxonomic scope" value="Bacteria"/>
</dbReference>
<dbReference type="AlphaFoldDB" id="U7D2R8"/>
<evidence type="ECO:0000259" key="1">
    <source>
        <dbReference type="Pfam" id="PF01370"/>
    </source>
</evidence>
<sequence>MPRNFSYKGDHGVYVIAKNTAVDLIEHYRQEYGLKRFIFRLPTIYSYSPIDYFYVDGKKRMKAYRLMINQAINGEPIEMWGDPSKSHDIVYVKDFCQMICKGIIVDRESGIYNVGTGVPVSLKAQIEGMIQVFSPASKPSIITPRPDKPNSRSYKIDISKANIELGYEPKYDYISYLEDFKKEMEIKRYKGLHI</sequence>
<reference evidence="2 3" key="1">
    <citation type="journal article" date="2013" name="Environ. Microbiol.">
        <title>Genome analysis of Chitinivibrio alkaliphilus gen. nov., sp. nov., a novel extremely haloalkaliphilic anaerobic chitinolytic bacterium from the candidate phylum Termite Group 3.</title>
        <authorList>
            <person name="Sorokin D.Y."/>
            <person name="Gumerov V.M."/>
            <person name="Rakitin A.L."/>
            <person name="Beletsky A.V."/>
            <person name="Damste J.S."/>
            <person name="Muyzer G."/>
            <person name="Mardanov A.V."/>
            <person name="Ravin N.V."/>
        </authorList>
    </citation>
    <scope>NUCLEOTIDE SEQUENCE [LARGE SCALE GENOMIC DNA]</scope>
    <source>
        <strain evidence="2 3">ACht1</strain>
    </source>
</reference>
<organism evidence="2 3">
    <name type="scientific">Chitinivibrio alkaliphilus ACht1</name>
    <dbReference type="NCBI Taxonomy" id="1313304"/>
    <lineage>
        <taxon>Bacteria</taxon>
        <taxon>Pseudomonadati</taxon>
        <taxon>Fibrobacterota</taxon>
        <taxon>Chitinivibrionia</taxon>
        <taxon>Chitinivibrionales</taxon>
        <taxon>Chitinivibrionaceae</taxon>
        <taxon>Chitinivibrio</taxon>
    </lineage>
</organism>
<feature type="domain" description="NAD-dependent epimerase/dehydratase" evidence="1">
    <location>
        <begin position="11"/>
        <end position="115"/>
    </location>
</feature>
<evidence type="ECO:0000313" key="3">
    <source>
        <dbReference type="Proteomes" id="UP000017148"/>
    </source>
</evidence>